<accession>A0ACD1AA60</accession>
<name>A0ACD1AA60_9FIRM</name>
<evidence type="ECO:0000313" key="1">
    <source>
        <dbReference type="EMBL" id="QOX63303.1"/>
    </source>
</evidence>
<reference evidence="1" key="1">
    <citation type="submission" date="2019-08" db="EMBL/GenBank/DDBJ databases">
        <title>Genome sequence of Clostridiales bacterium MT110.</title>
        <authorList>
            <person name="Cao J."/>
        </authorList>
    </citation>
    <scope>NUCLEOTIDE SEQUENCE</scope>
    <source>
        <strain evidence="1">MT110</strain>
    </source>
</reference>
<dbReference type="EMBL" id="CP042469">
    <property type="protein sequence ID" value="QOX63303.1"/>
    <property type="molecule type" value="Genomic_DNA"/>
</dbReference>
<keyword evidence="2" id="KW-1185">Reference proteome</keyword>
<gene>
    <name evidence="1" type="ORF">FRZ06_08050</name>
</gene>
<proteinExistence type="predicted"/>
<evidence type="ECO:0000313" key="2">
    <source>
        <dbReference type="Proteomes" id="UP000594014"/>
    </source>
</evidence>
<sequence>MRMNIDYQQLEKVARDIRVDIIKQTFHANSGHPGGSLSAADIMTVLYFHEMNVDPAEPKKYGRDKFVLSKGHASPVLYATLAHRGYFPTEELSGFRKFGSILQGHPDMKKVPGVEMSTGSLGQGFSSSVGMAIANKLDKNPGRIFALLGDGELQEGIIWEAAMAAAHYKLDNLVAIVDWNGLQIDGKNEEVITVNPVDEKFKSFGFHVIHVDGHSLKEIAEAFEEARAQKGKPTVIVAKTLKGKGVSYMEGKAGWHGKAPSEAEAKQAVEELGGEW</sequence>
<dbReference type="Proteomes" id="UP000594014">
    <property type="component" value="Chromosome"/>
</dbReference>
<protein>
    <submittedName>
        <fullName evidence="1">Transketolase</fullName>
    </submittedName>
</protein>
<organism evidence="1 2">
    <name type="scientific">Anoxybacterium hadale</name>
    <dbReference type="NCBI Taxonomy" id="3408580"/>
    <lineage>
        <taxon>Bacteria</taxon>
        <taxon>Bacillati</taxon>
        <taxon>Bacillota</taxon>
        <taxon>Clostridia</taxon>
        <taxon>Peptostreptococcales</taxon>
        <taxon>Anaerovoracaceae</taxon>
        <taxon>Anoxybacterium</taxon>
    </lineage>
</organism>